<reference evidence="1" key="1">
    <citation type="submission" date="2018-07" db="EMBL/GenBank/DDBJ databases">
        <authorList>
            <person name="Somerville V."/>
        </authorList>
    </citation>
    <scope>NUCLEOTIDE SEQUENCE</scope>
    <source>
        <strain evidence="1">NWC_2_2</strain>
    </source>
</reference>
<dbReference type="GO" id="GO:0000287">
    <property type="term" value="F:magnesium ion binding"/>
    <property type="evidence" value="ECO:0007669"/>
    <property type="project" value="TreeGrafter"/>
</dbReference>
<name>A0A3G6JGV4_LACDL</name>
<dbReference type="GO" id="GO:0016791">
    <property type="term" value="F:phosphatase activity"/>
    <property type="evidence" value="ECO:0007669"/>
    <property type="project" value="TreeGrafter"/>
</dbReference>
<dbReference type="SUPFAM" id="SSF56784">
    <property type="entry name" value="HAD-like"/>
    <property type="match status" value="1"/>
</dbReference>
<dbReference type="InterPro" id="IPR036412">
    <property type="entry name" value="HAD-like_sf"/>
</dbReference>
<dbReference type="GO" id="GO:0005829">
    <property type="term" value="C:cytosol"/>
    <property type="evidence" value="ECO:0007669"/>
    <property type="project" value="TreeGrafter"/>
</dbReference>
<dbReference type="PANTHER" id="PTHR10000:SF53">
    <property type="entry name" value="5-AMINO-6-(5-PHOSPHO-D-RIBITYLAMINO)URACIL PHOSPHATASE YBJI-RELATED"/>
    <property type="match status" value="1"/>
</dbReference>
<dbReference type="Gene3D" id="3.40.50.1000">
    <property type="entry name" value="HAD superfamily/HAD-like"/>
    <property type="match status" value="1"/>
</dbReference>
<dbReference type="AlphaFoldDB" id="A0A3G6JGV4"/>
<protein>
    <submittedName>
        <fullName evidence="1">HAD family hydrolase</fullName>
    </submittedName>
</protein>
<dbReference type="NCBIfam" id="TIGR00099">
    <property type="entry name" value="Cof-subfamily"/>
    <property type="match status" value="1"/>
</dbReference>
<organism evidence="1">
    <name type="scientific">Lactobacillus delbrueckii subsp. lactis</name>
    <dbReference type="NCBI Taxonomy" id="29397"/>
    <lineage>
        <taxon>Bacteria</taxon>
        <taxon>Bacillati</taxon>
        <taxon>Bacillota</taxon>
        <taxon>Bacilli</taxon>
        <taxon>Lactobacillales</taxon>
        <taxon>Lactobacillaceae</taxon>
        <taxon>Lactobacillus</taxon>
    </lineage>
</organism>
<dbReference type="InterPro" id="IPR000150">
    <property type="entry name" value="Cof"/>
</dbReference>
<dbReference type="InterPro" id="IPR006379">
    <property type="entry name" value="HAD-SF_hydro_IIB"/>
</dbReference>
<sequence length="267" mass="30296">MIKLIAFDMDESFMPRKGFYERERWARDFDLLRAKGIRVLPISGDQYQQVADLFPMKDEMTIGGLNGSVIFEKGQLIKADEIDRSMVQKIMQIIAENGLAQRTMLCGINYCYFLEQADPAFRERMNFYFSHNQNVSSFLPLLDDKFTEIVIVPGTGRMDETEEKLKAVCAEKLQIFNSGVASIDILQPEVSKGNSLKWLASRYDLSPEEIMAFGDGLNDIEMLKFAGHSYAMKNAREEVKEAAKFVTKLPAAENGVLDTIEKEVLGM</sequence>
<evidence type="ECO:0000313" key="1">
    <source>
        <dbReference type="EMBL" id="AZA16188.1"/>
    </source>
</evidence>
<proteinExistence type="predicted"/>
<gene>
    <name evidence="1" type="ORF">DQL93_06380</name>
</gene>
<dbReference type="InterPro" id="IPR023214">
    <property type="entry name" value="HAD_sf"/>
</dbReference>
<dbReference type="SFLD" id="SFLDS00003">
    <property type="entry name" value="Haloacid_Dehalogenase"/>
    <property type="match status" value="1"/>
</dbReference>
<dbReference type="NCBIfam" id="TIGR01484">
    <property type="entry name" value="HAD-SF-IIB"/>
    <property type="match status" value="1"/>
</dbReference>
<dbReference type="PANTHER" id="PTHR10000">
    <property type="entry name" value="PHOSPHOSERINE PHOSPHATASE"/>
    <property type="match status" value="1"/>
</dbReference>
<dbReference type="SFLD" id="SFLDG01140">
    <property type="entry name" value="C2.B:_Phosphomannomutase_and_P"/>
    <property type="match status" value="1"/>
</dbReference>
<dbReference type="Gene3D" id="3.30.1240.10">
    <property type="match status" value="1"/>
</dbReference>
<dbReference type="PROSITE" id="PS01229">
    <property type="entry name" value="COF_2"/>
    <property type="match status" value="1"/>
</dbReference>
<keyword evidence="1" id="KW-0378">Hydrolase</keyword>
<dbReference type="Pfam" id="PF08282">
    <property type="entry name" value="Hydrolase_3"/>
    <property type="match status" value="1"/>
</dbReference>
<accession>A0A3G6JGV4</accession>
<dbReference type="EMBL" id="CP031023">
    <property type="protein sequence ID" value="AZA16188.1"/>
    <property type="molecule type" value="Genomic_DNA"/>
</dbReference>